<keyword evidence="1" id="KW-1133">Transmembrane helix</keyword>
<accession>A0A9Q1CLK5</accession>
<protein>
    <submittedName>
        <fullName evidence="2">Uncharacterized protein</fullName>
    </submittedName>
</protein>
<evidence type="ECO:0000313" key="3">
    <source>
        <dbReference type="Proteomes" id="UP001152320"/>
    </source>
</evidence>
<keyword evidence="1" id="KW-0812">Transmembrane</keyword>
<name>A0A9Q1CLK5_HOLLE</name>
<evidence type="ECO:0000256" key="1">
    <source>
        <dbReference type="SAM" id="Phobius"/>
    </source>
</evidence>
<evidence type="ECO:0000313" key="2">
    <source>
        <dbReference type="EMBL" id="KAJ8047617.1"/>
    </source>
</evidence>
<dbReference type="EMBL" id="JAIZAY010000002">
    <property type="protein sequence ID" value="KAJ8047617.1"/>
    <property type="molecule type" value="Genomic_DNA"/>
</dbReference>
<dbReference type="Proteomes" id="UP001152320">
    <property type="component" value="Chromosome 2"/>
</dbReference>
<gene>
    <name evidence="2" type="ORF">HOLleu_06659</name>
</gene>
<reference evidence="2" key="1">
    <citation type="submission" date="2021-10" db="EMBL/GenBank/DDBJ databases">
        <title>Tropical sea cucumber genome reveals ecological adaptation and Cuvierian tubules defense mechanism.</title>
        <authorList>
            <person name="Chen T."/>
        </authorList>
    </citation>
    <scope>NUCLEOTIDE SEQUENCE</scope>
    <source>
        <strain evidence="2">Nanhai2018</strain>
        <tissue evidence="2">Muscle</tissue>
    </source>
</reference>
<feature type="transmembrane region" description="Helical" evidence="1">
    <location>
        <begin position="12"/>
        <end position="30"/>
    </location>
</feature>
<keyword evidence="3" id="KW-1185">Reference proteome</keyword>
<organism evidence="2 3">
    <name type="scientific">Holothuria leucospilota</name>
    <name type="common">Black long sea cucumber</name>
    <name type="synonym">Mertensiothuria leucospilota</name>
    <dbReference type="NCBI Taxonomy" id="206669"/>
    <lineage>
        <taxon>Eukaryota</taxon>
        <taxon>Metazoa</taxon>
        <taxon>Echinodermata</taxon>
        <taxon>Eleutherozoa</taxon>
        <taxon>Echinozoa</taxon>
        <taxon>Holothuroidea</taxon>
        <taxon>Aspidochirotacea</taxon>
        <taxon>Aspidochirotida</taxon>
        <taxon>Holothuriidae</taxon>
        <taxon>Holothuria</taxon>
    </lineage>
</organism>
<sequence length="87" mass="10249">MIRQIFQVKRKFGRRIVGMGVLFIPTVWRMCTRADKKSNSLIRIPGTLFQTGVTAFPLYEFVSQLEYQRQIGALHSFNRNIRSRRIC</sequence>
<dbReference type="AlphaFoldDB" id="A0A9Q1CLK5"/>
<proteinExistence type="predicted"/>
<comment type="caution">
    <text evidence="2">The sequence shown here is derived from an EMBL/GenBank/DDBJ whole genome shotgun (WGS) entry which is preliminary data.</text>
</comment>
<keyword evidence="1" id="KW-0472">Membrane</keyword>